<dbReference type="GO" id="GO:0003676">
    <property type="term" value="F:nucleic acid binding"/>
    <property type="evidence" value="ECO:0007669"/>
    <property type="project" value="InterPro"/>
</dbReference>
<protein>
    <submittedName>
        <fullName evidence="1">Transposable element tcb1 transposase</fullName>
    </submittedName>
</protein>
<gene>
    <name evidence="1" type="ORF">PoB_001037000</name>
</gene>
<accession>A0AAV3YMC0</accession>
<dbReference type="EMBL" id="BLXT01001244">
    <property type="protein sequence ID" value="GFN83864.1"/>
    <property type="molecule type" value="Genomic_DNA"/>
</dbReference>
<evidence type="ECO:0000313" key="1">
    <source>
        <dbReference type="EMBL" id="GFN83864.1"/>
    </source>
</evidence>
<evidence type="ECO:0000313" key="2">
    <source>
        <dbReference type="Proteomes" id="UP000735302"/>
    </source>
</evidence>
<dbReference type="Proteomes" id="UP000735302">
    <property type="component" value="Unassembled WGS sequence"/>
</dbReference>
<reference evidence="1 2" key="1">
    <citation type="journal article" date="2021" name="Elife">
        <title>Chloroplast acquisition without the gene transfer in kleptoplastic sea slugs, Plakobranchus ocellatus.</title>
        <authorList>
            <person name="Maeda T."/>
            <person name="Takahashi S."/>
            <person name="Yoshida T."/>
            <person name="Shimamura S."/>
            <person name="Takaki Y."/>
            <person name="Nagai Y."/>
            <person name="Toyoda A."/>
            <person name="Suzuki Y."/>
            <person name="Arimoto A."/>
            <person name="Ishii H."/>
            <person name="Satoh N."/>
            <person name="Nishiyama T."/>
            <person name="Hasebe M."/>
            <person name="Maruyama T."/>
            <person name="Minagawa J."/>
            <person name="Obokata J."/>
            <person name="Shigenobu S."/>
        </authorList>
    </citation>
    <scope>NUCLEOTIDE SEQUENCE [LARGE SCALE GENOMIC DNA]</scope>
</reference>
<dbReference type="Gene3D" id="3.30.420.10">
    <property type="entry name" value="Ribonuclease H-like superfamily/Ribonuclease H"/>
    <property type="match status" value="1"/>
</dbReference>
<organism evidence="1 2">
    <name type="scientific">Plakobranchus ocellatus</name>
    <dbReference type="NCBI Taxonomy" id="259542"/>
    <lineage>
        <taxon>Eukaryota</taxon>
        <taxon>Metazoa</taxon>
        <taxon>Spiralia</taxon>
        <taxon>Lophotrochozoa</taxon>
        <taxon>Mollusca</taxon>
        <taxon>Gastropoda</taxon>
        <taxon>Heterobranchia</taxon>
        <taxon>Euthyneura</taxon>
        <taxon>Panpulmonata</taxon>
        <taxon>Sacoglossa</taxon>
        <taxon>Placobranchoidea</taxon>
        <taxon>Plakobranchidae</taxon>
        <taxon>Plakobranchus</taxon>
    </lineage>
</organism>
<dbReference type="AlphaFoldDB" id="A0AAV3YMC0"/>
<proteinExistence type="predicted"/>
<keyword evidence="2" id="KW-1185">Reference proteome</keyword>
<sequence>MSPWPANSPDLNPFEHLWNIMDRALRHQEQQPTNPQELVMELIGIWERFCKETFVIWYSSCEVGALQSPTVVVATLDINLVTLSFKELT</sequence>
<comment type="caution">
    <text evidence="1">The sequence shown here is derived from an EMBL/GenBank/DDBJ whole genome shotgun (WGS) entry which is preliminary data.</text>
</comment>
<name>A0AAV3YMC0_9GAST</name>
<dbReference type="InterPro" id="IPR036397">
    <property type="entry name" value="RNaseH_sf"/>
</dbReference>